<feature type="chain" id="PRO_5042180791" evidence="1">
    <location>
        <begin position="20"/>
        <end position="315"/>
    </location>
</feature>
<organism evidence="3 4">
    <name type="scientific">Thalassomonas viridans</name>
    <dbReference type="NCBI Taxonomy" id="137584"/>
    <lineage>
        <taxon>Bacteria</taxon>
        <taxon>Pseudomonadati</taxon>
        <taxon>Pseudomonadota</taxon>
        <taxon>Gammaproteobacteria</taxon>
        <taxon>Alteromonadales</taxon>
        <taxon>Colwelliaceae</taxon>
        <taxon>Thalassomonas</taxon>
    </lineage>
</organism>
<evidence type="ECO:0000313" key="4">
    <source>
        <dbReference type="Proteomes" id="UP000032352"/>
    </source>
</evidence>
<dbReference type="Proteomes" id="UP000032352">
    <property type="component" value="Chromosome"/>
</dbReference>
<accession>A0AAE9Z4B6</accession>
<evidence type="ECO:0000256" key="1">
    <source>
        <dbReference type="SAM" id="SignalP"/>
    </source>
</evidence>
<sequence>MKKILAGILPVLLSMNVSAALLSIEVYDSKLYNSSLGEVCNAIDEEDILRAQSSELFEFSLSVNNIGTFGPALSFYEELLGSQGQPIGTFAHMDTGVHISPFALRHLYSEDMDLMSAQYAKENVESSAENESNFNYQALWVDYESFSYLEEESHDPWSFEDYAYLGIGVSSYESQYWHKNENGVSTGQLLVNSVSIVLNQETDLPFSSFDEEEEVFELIKQAMLVGNEFEFVQYMRLISFELTNPLGNPRCIDGFDSSYCEENEGMKVLAEESLSYIAKARVTAVDYSEVPEPSTNLLLVLGLMGLIFLNRHRSL</sequence>
<evidence type="ECO:0000259" key="2">
    <source>
        <dbReference type="Pfam" id="PF07589"/>
    </source>
</evidence>
<dbReference type="RefSeq" id="WP_161797940.1">
    <property type="nucleotide sequence ID" value="NZ_CP059733.1"/>
</dbReference>
<dbReference type="KEGG" id="tvd:SG34_006105"/>
<reference evidence="3 4" key="2">
    <citation type="journal article" date="2022" name="Mar. Drugs">
        <title>Bioassay-Guided Fractionation Leads to the Detection of Cholic Acid Generated by the Rare Thalassomonas sp.</title>
        <authorList>
            <person name="Pheiffer F."/>
            <person name="Schneider Y.K."/>
            <person name="Hansen E.H."/>
            <person name="Andersen J.H."/>
            <person name="Isaksson J."/>
            <person name="Busche T."/>
            <person name="R C."/>
            <person name="Kalinowski J."/>
            <person name="Zyl L.V."/>
            <person name="Trindade M."/>
        </authorList>
    </citation>
    <scope>NUCLEOTIDE SEQUENCE [LARGE SCALE GENOMIC DNA]</scope>
    <source>
        <strain evidence="3 4">XOM25</strain>
    </source>
</reference>
<keyword evidence="1" id="KW-0732">Signal</keyword>
<name>A0AAE9Z4B6_9GAMM</name>
<gene>
    <name evidence="3" type="ORF">SG34_006105</name>
</gene>
<feature type="domain" description="Ice-binding protein C-terminal" evidence="2">
    <location>
        <begin position="290"/>
        <end position="308"/>
    </location>
</feature>
<dbReference type="AlphaFoldDB" id="A0AAE9Z4B6"/>
<dbReference type="InterPro" id="IPR013424">
    <property type="entry name" value="Ice-binding_C"/>
</dbReference>
<evidence type="ECO:0000313" key="3">
    <source>
        <dbReference type="EMBL" id="WDE06491.1"/>
    </source>
</evidence>
<reference evidence="3 4" key="1">
    <citation type="journal article" date="2015" name="Genome Announc.">
        <title>Draft Genome Sequences of Marine Isolates of Thalassomonas viridans and Thalassomonas actiniarum.</title>
        <authorList>
            <person name="Olonade I."/>
            <person name="van Zyl L.J."/>
            <person name="Trindade M."/>
        </authorList>
    </citation>
    <scope>NUCLEOTIDE SEQUENCE [LARGE SCALE GENOMIC DNA]</scope>
    <source>
        <strain evidence="3 4">XOM25</strain>
    </source>
</reference>
<dbReference type="Pfam" id="PF07589">
    <property type="entry name" value="PEP-CTERM"/>
    <property type="match status" value="1"/>
</dbReference>
<feature type="signal peptide" evidence="1">
    <location>
        <begin position="1"/>
        <end position="19"/>
    </location>
</feature>
<proteinExistence type="predicted"/>
<protein>
    <submittedName>
        <fullName evidence="3">PEP-CTERM sorting domain-containing protein</fullName>
    </submittedName>
</protein>
<keyword evidence="4" id="KW-1185">Reference proteome</keyword>
<dbReference type="NCBIfam" id="TIGR02595">
    <property type="entry name" value="PEP_CTERM"/>
    <property type="match status" value="1"/>
</dbReference>
<dbReference type="EMBL" id="CP059733">
    <property type="protein sequence ID" value="WDE06491.1"/>
    <property type="molecule type" value="Genomic_DNA"/>
</dbReference>